<evidence type="ECO:0000313" key="2">
    <source>
        <dbReference type="Proteomes" id="UP000521943"/>
    </source>
</evidence>
<dbReference type="AlphaFoldDB" id="A0A8H6I8L9"/>
<keyword evidence="2" id="KW-1185">Reference proteome</keyword>
<comment type="caution">
    <text evidence="1">The sequence shown here is derived from an EMBL/GenBank/DDBJ whole genome shotgun (WGS) entry which is preliminary data.</text>
</comment>
<dbReference type="OrthoDB" id="10550058at2759"/>
<reference evidence="1 2" key="1">
    <citation type="submission" date="2020-07" db="EMBL/GenBank/DDBJ databases">
        <title>Comparative genomics of pyrophilous fungi reveals a link between fire events and developmental genes.</title>
        <authorList>
            <consortium name="DOE Joint Genome Institute"/>
            <person name="Steindorff A.S."/>
            <person name="Carver A."/>
            <person name="Calhoun S."/>
            <person name="Stillman K."/>
            <person name="Liu H."/>
            <person name="Lipzen A."/>
            <person name="Pangilinan J."/>
            <person name="Labutti K."/>
            <person name="Bruns T.D."/>
            <person name="Grigoriev I.V."/>
        </authorList>
    </citation>
    <scope>NUCLEOTIDE SEQUENCE [LARGE SCALE GENOMIC DNA]</scope>
    <source>
        <strain evidence="1 2">CBS 144469</strain>
    </source>
</reference>
<proteinExistence type="predicted"/>
<accession>A0A8H6I8L9</accession>
<protein>
    <submittedName>
        <fullName evidence="1">Uncharacterized protein</fullName>
    </submittedName>
</protein>
<organism evidence="1 2">
    <name type="scientific">Ephemerocybe angulata</name>
    <dbReference type="NCBI Taxonomy" id="980116"/>
    <lineage>
        <taxon>Eukaryota</taxon>
        <taxon>Fungi</taxon>
        <taxon>Dikarya</taxon>
        <taxon>Basidiomycota</taxon>
        <taxon>Agaricomycotina</taxon>
        <taxon>Agaricomycetes</taxon>
        <taxon>Agaricomycetidae</taxon>
        <taxon>Agaricales</taxon>
        <taxon>Agaricineae</taxon>
        <taxon>Psathyrellaceae</taxon>
        <taxon>Ephemerocybe</taxon>
    </lineage>
</organism>
<dbReference type="EMBL" id="JACGCI010000015">
    <property type="protein sequence ID" value="KAF6759331.1"/>
    <property type="molecule type" value="Genomic_DNA"/>
</dbReference>
<evidence type="ECO:0000313" key="1">
    <source>
        <dbReference type="EMBL" id="KAF6759331.1"/>
    </source>
</evidence>
<gene>
    <name evidence="1" type="ORF">DFP72DRAFT_1043066</name>
</gene>
<sequence>MSAESIQQCKALRNPRDCTADVPCAGWPMVLEEVRVRECWGRGLRDESDRGARWIEVCRGRPSGYSLSVGRMRGWTAPSSSDVDLDAVLVQPLDDVVHEHCHFEAGGPGFAVGERDLNETTLKVIIGKDLVHKRGRPGAVGAKSGEDVVQLDGLHPSNEDIGPHEADSVDVVPLPAVLRRAEGRTKSLWVSGWPTVEVRSNDWPASVYSFARVRSRARSSAMKTRNRIGARLIEACRGETEWVQPQVLGQPLDGVIHEDHHCEAQARLMGPDLQSDNEMPLNMVRRKGSIDEGVLGTWAKRRDLWSGINAVRFVEPYILVARTQMQRKESIPIYIQELEWQSICLQRYTGRQELLGRKVEIRKKVRACRGLLSGIRRRIGEIFEWVLPGQGPNTIIDHRFGFDRRFGESPFPGSVRSENWYTCSECTPNNDSAICLRKNDQELEKLRFVGGSVV</sequence>
<dbReference type="Proteomes" id="UP000521943">
    <property type="component" value="Unassembled WGS sequence"/>
</dbReference>
<name>A0A8H6I8L9_9AGAR</name>